<keyword evidence="1" id="KW-0805">Transcription regulation</keyword>
<keyword evidence="4" id="KW-1133">Transmembrane helix</keyword>
<feature type="compositionally biased region" description="Low complexity" evidence="3">
    <location>
        <begin position="141"/>
        <end position="157"/>
    </location>
</feature>
<feature type="transmembrane region" description="Helical" evidence="4">
    <location>
        <begin position="168"/>
        <end position="191"/>
    </location>
</feature>
<evidence type="ECO:0000256" key="1">
    <source>
        <dbReference type="ARBA" id="ARBA00023015"/>
    </source>
</evidence>
<organism evidence="5 6">
    <name type="scientific">Micromonospora mirobrigensis</name>
    <dbReference type="NCBI Taxonomy" id="262898"/>
    <lineage>
        <taxon>Bacteria</taxon>
        <taxon>Bacillati</taxon>
        <taxon>Actinomycetota</taxon>
        <taxon>Actinomycetes</taxon>
        <taxon>Micromonosporales</taxon>
        <taxon>Micromonosporaceae</taxon>
        <taxon>Micromonospora</taxon>
    </lineage>
</organism>
<evidence type="ECO:0000256" key="3">
    <source>
        <dbReference type="SAM" id="MobiDB-lite"/>
    </source>
</evidence>
<feature type="compositionally biased region" description="Basic residues" evidence="3">
    <location>
        <begin position="158"/>
        <end position="167"/>
    </location>
</feature>
<protein>
    <submittedName>
        <fullName evidence="5">Anti-sigma-K factor rskA</fullName>
    </submittedName>
</protein>
<keyword evidence="4" id="KW-0472">Membrane</keyword>
<evidence type="ECO:0000256" key="4">
    <source>
        <dbReference type="SAM" id="Phobius"/>
    </source>
</evidence>
<keyword evidence="4" id="KW-0812">Transmembrane</keyword>
<proteinExistence type="predicted"/>
<dbReference type="RefSeq" id="WP_091601302.1">
    <property type="nucleotide sequence ID" value="NZ_FMCX01000001.1"/>
</dbReference>
<keyword evidence="6" id="KW-1185">Reference proteome</keyword>
<dbReference type="OrthoDB" id="4328740at2"/>
<name>A0A1C4U5N5_9ACTN</name>
<evidence type="ECO:0000313" key="5">
    <source>
        <dbReference type="EMBL" id="SCE67035.1"/>
    </source>
</evidence>
<evidence type="ECO:0000256" key="2">
    <source>
        <dbReference type="ARBA" id="ARBA00023163"/>
    </source>
</evidence>
<dbReference type="AlphaFoldDB" id="A0A1C4U5N5"/>
<feature type="region of interest" description="Disordered" evidence="3">
    <location>
        <begin position="78"/>
        <end position="168"/>
    </location>
</feature>
<reference evidence="6" key="1">
    <citation type="submission" date="2016-06" db="EMBL/GenBank/DDBJ databases">
        <authorList>
            <person name="Varghese N."/>
            <person name="Submissions Spin"/>
        </authorList>
    </citation>
    <scope>NUCLEOTIDE SEQUENCE [LARGE SCALE GENOMIC DNA]</scope>
    <source>
        <strain evidence="6">DSM 44830</strain>
    </source>
</reference>
<dbReference type="Proteomes" id="UP000199504">
    <property type="component" value="Unassembled WGS sequence"/>
</dbReference>
<gene>
    <name evidence="5" type="ORF">GA0070564_101245</name>
</gene>
<dbReference type="GO" id="GO:0005886">
    <property type="term" value="C:plasma membrane"/>
    <property type="evidence" value="ECO:0007669"/>
    <property type="project" value="InterPro"/>
</dbReference>
<dbReference type="STRING" id="262898.GA0070564_101245"/>
<dbReference type="EMBL" id="FMCX01000001">
    <property type="protein sequence ID" value="SCE67035.1"/>
    <property type="molecule type" value="Genomic_DNA"/>
</dbReference>
<dbReference type="Gene3D" id="1.10.10.1320">
    <property type="entry name" value="Anti-sigma factor, zinc-finger domain"/>
    <property type="match status" value="1"/>
</dbReference>
<evidence type="ECO:0000313" key="6">
    <source>
        <dbReference type="Proteomes" id="UP000199504"/>
    </source>
</evidence>
<sequence>MQHLDHERLVFLALGESDADHGETGHLDTCAQCRDELAGLRHVAGLGADTQGLADLPDPPEHLWRNIVAEIEAAGSLPSLTEARRSPESLDGTIDPTGTAGSNGLTGTAGITGTAGTVGTTRPGTAGADEPTGGGIGLGTRPGTHPSASPLRAPGSARRSRRSRRRPAWATTALTSVAAAAIAIAGTVAVLDGSRPTPQPTSRQDVVASAPLAAFGTTPRDANGDARILTDGRLHLHVANLPAVPGYYQVWLINPKNMEMFPVGVLHNRSDDALLPLPPNVDLQAYSVVDVSAEQYDNKPAHSGDSLLRGTLTG</sequence>
<keyword evidence="2" id="KW-0804">Transcription</keyword>
<dbReference type="InterPro" id="IPR041916">
    <property type="entry name" value="Anti_sigma_zinc_sf"/>
</dbReference>
<feature type="compositionally biased region" description="Low complexity" evidence="3">
    <location>
        <begin position="105"/>
        <end position="128"/>
    </location>
</feature>
<accession>A0A1C4U5N5</accession>